<proteinExistence type="predicted"/>
<organism evidence="2">
    <name type="scientific">marine metagenome</name>
    <dbReference type="NCBI Taxonomy" id="408172"/>
    <lineage>
        <taxon>unclassified sequences</taxon>
        <taxon>metagenomes</taxon>
        <taxon>ecological metagenomes</taxon>
    </lineage>
</organism>
<dbReference type="AlphaFoldDB" id="A0A381RKK4"/>
<name>A0A381RKK4_9ZZZZ</name>
<sequence length="30" mass="3042">MVPMAGVEPAQLSLLPPQDSVSTNSTTSAI</sequence>
<evidence type="ECO:0000256" key="1">
    <source>
        <dbReference type="SAM" id="MobiDB-lite"/>
    </source>
</evidence>
<feature type="compositionally biased region" description="Polar residues" evidence="1">
    <location>
        <begin position="19"/>
        <end position="30"/>
    </location>
</feature>
<protein>
    <submittedName>
        <fullName evidence="2">Uncharacterized protein</fullName>
    </submittedName>
</protein>
<dbReference type="EMBL" id="UINC01001825">
    <property type="protein sequence ID" value="SUZ89593.1"/>
    <property type="molecule type" value="Genomic_DNA"/>
</dbReference>
<feature type="region of interest" description="Disordered" evidence="1">
    <location>
        <begin position="1"/>
        <end position="30"/>
    </location>
</feature>
<reference evidence="2" key="1">
    <citation type="submission" date="2018-05" db="EMBL/GenBank/DDBJ databases">
        <authorList>
            <person name="Lanie J.A."/>
            <person name="Ng W.-L."/>
            <person name="Kazmierczak K.M."/>
            <person name="Andrzejewski T.M."/>
            <person name="Davidsen T.M."/>
            <person name="Wayne K.J."/>
            <person name="Tettelin H."/>
            <person name="Glass J.I."/>
            <person name="Rusch D."/>
            <person name="Podicherti R."/>
            <person name="Tsui H.-C.T."/>
            <person name="Winkler M.E."/>
        </authorList>
    </citation>
    <scope>NUCLEOTIDE SEQUENCE</scope>
</reference>
<evidence type="ECO:0000313" key="2">
    <source>
        <dbReference type="EMBL" id="SUZ89593.1"/>
    </source>
</evidence>
<feature type="non-terminal residue" evidence="2">
    <location>
        <position position="30"/>
    </location>
</feature>
<accession>A0A381RKK4</accession>
<gene>
    <name evidence="2" type="ORF">METZ01_LOCUS42447</name>
</gene>